<feature type="compositionally biased region" description="Polar residues" evidence="1">
    <location>
        <begin position="105"/>
        <end position="119"/>
    </location>
</feature>
<feature type="region of interest" description="Disordered" evidence="1">
    <location>
        <begin position="105"/>
        <end position="156"/>
    </location>
</feature>
<dbReference type="GO" id="GO:0016779">
    <property type="term" value="F:nucleotidyltransferase activity"/>
    <property type="evidence" value="ECO:0007669"/>
    <property type="project" value="TreeGrafter"/>
</dbReference>
<dbReference type="SMART" id="SM00451">
    <property type="entry name" value="ZnF_U1"/>
    <property type="match status" value="3"/>
</dbReference>
<dbReference type="Gene3D" id="3.30.460.10">
    <property type="entry name" value="Beta Polymerase, domain 2"/>
    <property type="match status" value="1"/>
</dbReference>
<feature type="compositionally biased region" description="Acidic residues" evidence="1">
    <location>
        <begin position="688"/>
        <end position="711"/>
    </location>
</feature>
<dbReference type="InterPro" id="IPR054708">
    <property type="entry name" value="MTPAP-like_central"/>
</dbReference>
<feature type="compositionally biased region" description="Polar residues" evidence="1">
    <location>
        <begin position="468"/>
        <end position="480"/>
    </location>
</feature>
<feature type="compositionally biased region" description="Polar residues" evidence="1">
    <location>
        <begin position="447"/>
        <end position="460"/>
    </location>
</feature>
<feature type="compositionally biased region" description="Basic and acidic residues" evidence="1">
    <location>
        <begin position="719"/>
        <end position="728"/>
    </location>
</feature>
<dbReference type="KEGG" id="btab:109034524"/>
<dbReference type="EMBL" id="OU963866">
    <property type="protein sequence ID" value="CAH0389908.1"/>
    <property type="molecule type" value="Genomic_DNA"/>
</dbReference>
<feature type="compositionally biased region" description="Basic and acidic residues" evidence="1">
    <location>
        <begin position="121"/>
        <end position="138"/>
    </location>
</feature>
<dbReference type="Pfam" id="PF22600">
    <property type="entry name" value="MTPAP-like_central"/>
    <property type="match status" value="1"/>
</dbReference>
<dbReference type="CDD" id="cd05402">
    <property type="entry name" value="NT_PAP_TUTase"/>
    <property type="match status" value="1"/>
</dbReference>
<feature type="compositionally biased region" description="Basic residues" evidence="1">
    <location>
        <begin position="751"/>
        <end position="761"/>
    </location>
</feature>
<dbReference type="Gene3D" id="1.10.1410.10">
    <property type="match status" value="1"/>
</dbReference>
<dbReference type="GO" id="GO:0003676">
    <property type="term" value="F:nucleic acid binding"/>
    <property type="evidence" value="ECO:0007669"/>
    <property type="project" value="InterPro"/>
</dbReference>
<evidence type="ECO:0000313" key="4">
    <source>
        <dbReference type="Proteomes" id="UP001152759"/>
    </source>
</evidence>
<dbReference type="InterPro" id="IPR003604">
    <property type="entry name" value="Matrin/U1-like-C_Znf_C2H2"/>
</dbReference>
<feature type="region of interest" description="Disordered" evidence="1">
    <location>
        <begin position="1"/>
        <end position="36"/>
    </location>
</feature>
<feature type="region of interest" description="Disordered" evidence="1">
    <location>
        <begin position="660"/>
        <end position="770"/>
    </location>
</feature>
<sequence>MSSSTGEASLGKQSHNTESSKAKTSKSEKLMSSSKENLVLCSPESSSVFQTLKAKFEIASACGQNLIFKNSPDRPPNSKVEVTADKNFPVSQIIPVNNCSPKVEASTSLQTQIPSNKSSQKFHDDKSTDSKADNRWQSDAKAPSTPGSNIKERRENLKSESIDQFFNSRMKKNSDDCNDLNGDLLKNIELLKSLLSSGKMFDFPETVLTSLLEVHEMTSIIPLMLENRRTQKLLYLSDEIYWMSVKNNFDLADLKLSVDNPEENLKIVSLVASFKQHAKYIRKTAFERHPFKCKACGIMLATWDLAPHFSGIKHHRRVLEIAKLAIPPLSTIVDKMLQQIPAPQFNDEVAQSISNTHGIIKNPSIPPVHLDRKPSNSSIAESLKSSEDEKDLNSELLSHFQTIVNEQTGHNECWCIYCQTMITGPLNIKNLNLGEHARGAKHRAKVSQFTTKTKSVSKSDGQVERNDQILSQDKPSTQGKAVSKPHLFSEKYAELMSSVMKKHIKGEVPLTYESNDVGFLGYYCDICCTVATNDADWLLHLDNHDHKRNAAKHGSPTCLYHCLVCKIVIFCSAVTSGTSHDHVFSYEHICIRKLVEKKCPEIQKHVQENSVLTIRSEKSSCNSVCLNVGEVFVSSGGEAANPENNKISRTKSSKLDSSAPWILSPVSTTPKRHRLASRTENNDNLGLDYDESSETESSGDEYEDKDVEDILTELLPNGEARETKKDGKTSTSKANLLDRKKKANADGTPTNRKKNARRRDRPGHSLTFKGLDNTVSSEEWTTRFIEMGRLKSIAIDFDEGKATVTFSKRSSVLKILGSRDIFLDKYDLEVDDTAQKNLDQTCKTLFENEHEFMNKILTILNIIDDELNLPDSKLRLTRLKTSVLCAIRSSFPDCKIYEFGSRVSGLATNESDYDLFLDLTGTMYQGTKASVDSQMRVEMIKAIRRITNIFRQMPNEFTALVPITSARVPILKFKHVKTNSNCDLSFKNGLSVENTKLVRKYLNMNPKVRWLVIAVKSWAHACGLLSSSDFTTYAVTWLVLFFLMSKKLVPSVASFMFKSRNVPLIQGWRCSFDDTEVLCEINDANVQLLLNFFDFYENFEFWKFIICTRSGTHFRKFILVERVVHMMPNEIKDDYCSSVSKSDRDKDFNVGACSVQDPFDLSHNITKQVRPYVLKSFQRYCSVAASQIRKWPPFQV</sequence>
<feature type="compositionally biased region" description="Polar residues" evidence="1">
    <location>
        <begin position="1"/>
        <end position="16"/>
    </location>
</feature>
<feature type="region of interest" description="Disordered" evidence="1">
    <location>
        <begin position="360"/>
        <end position="386"/>
    </location>
</feature>
<dbReference type="SUPFAM" id="SSF81631">
    <property type="entry name" value="PAP/OAS1 substrate-binding domain"/>
    <property type="match status" value="1"/>
</dbReference>
<evidence type="ECO:0000256" key="1">
    <source>
        <dbReference type="SAM" id="MobiDB-lite"/>
    </source>
</evidence>
<dbReference type="AlphaFoldDB" id="A0A9P0AG97"/>
<proteinExistence type="predicted"/>
<dbReference type="SUPFAM" id="SSF81301">
    <property type="entry name" value="Nucleotidyltransferase"/>
    <property type="match status" value="1"/>
</dbReference>
<protein>
    <recommendedName>
        <fullName evidence="2">U1-type domain-containing protein</fullName>
    </recommendedName>
</protein>
<feature type="domain" description="U1-type" evidence="2">
    <location>
        <begin position="410"/>
        <end position="449"/>
    </location>
</feature>
<gene>
    <name evidence="3" type="ORF">BEMITA_LOCUS8685</name>
</gene>
<feature type="domain" description="U1-type" evidence="2">
    <location>
        <begin position="288"/>
        <end position="321"/>
    </location>
</feature>
<dbReference type="Proteomes" id="UP001152759">
    <property type="component" value="Chromosome 5"/>
</dbReference>
<accession>A0A9P0AG97</accession>
<dbReference type="PANTHER" id="PTHR12271:SF40">
    <property type="entry name" value="POLY(A) RNA POLYMERASE GLD2"/>
    <property type="match status" value="1"/>
</dbReference>
<dbReference type="GO" id="GO:0008270">
    <property type="term" value="F:zinc ion binding"/>
    <property type="evidence" value="ECO:0007669"/>
    <property type="project" value="InterPro"/>
</dbReference>
<dbReference type="GO" id="GO:0031123">
    <property type="term" value="P:RNA 3'-end processing"/>
    <property type="evidence" value="ECO:0007669"/>
    <property type="project" value="TreeGrafter"/>
</dbReference>
<organism evidence="3 4">
    <name type="scientific">Bemisia tabaci</name>
    <name type="common">Sweetpotato whitefly</name>
    <name type="synonym">Aleurodes tabaci</name>
    <dbReference type="NCBI Taxonomy" id="7038"/>
    <lineage>
        <taxon>Eukaryota</taxon>
        <taxon>Metazoa</taxon>
        <taxon>Ecdysozoa</taxon>
        <taxon>Arthropoda</taxon>
        <taxon>Hexapoda</taxon>
        <taxon>Insecta</taxon>
        <taxon>Pterygota</taxon>
        <taxon>Neoptera</taxon>
        <taxon>Paraneoptera</taxon>
        <taxon>Hemiptera</taxon>
        <taxon>Sternorrhyncha</taxon>
        <taxon>Aleyrodoidea</taxon>
        <taxon>Aleyrodidae</taxon>
        <taxon>Aleyrodinae</taxon>
        <taxon>Bemisia</taxon>
    </lineage>
</organism>
<feature type="compositionally biased region" description="Basic and acidic residues" evidence="1">
    <location>
        <begin position="18"/>
        <end position="29"/>
    </location>
</feature>
<evidence type="ECO:0000313" key="3">
    <source>
        <dbReference type="EMBL" id="CAH0389908.1"/>
    </source>
</evidence>
<name>A0A9P0AG97_BEMTA</name>
<reference evidence="3" key="1">
    <citation type="submission" date="2021-12" db="EMBL/GenBank/DDBJ databases">
        <authorList>
            <person name="King R."/>
        </authorList>
    </citation>
    <scope>NUCLEOTIDE SEQUENCE</scope>
</reference>
<dbReference type="PANTHER" id="PTHR12271">
    <property type="entry name" value="POLY A POLYMERASE CID PAP -RELATED"/>
    <property type="match status" value="1"/>
</dbReference>
<keyword evidence="4" id="KW-1185">Reference proteome</keyword>
<feature type="region of interest" description="Disordered" evidence="1">
    <location>
        <begin position="444"/>
        <end position="481"/>
    </location>
</feature>
<dbReference type="InterPro" id="IPR043519">
    <property type="entry name" value="NT_sf"/>
</dbReference>
<evidence type="ECO:0000259" key="2">
    <source>
        <dbReference type="SMART" id="SM00451"/>
    </source>
</evidence>
<feature type="domain" description="U1-type" evidence="2">
    <location>
        <begin position="519"/>
        <end position="553"/>
    </location>
</feature>